<dbReference type="RefSeq" id="WP_283713612.1">
    <property type="nucleotide sequence ID" value="NZ_JASJEW010000005.1"/>
</dbReference>
<evidence type="ECO:0000313" key="2">
    <source>
        <dbReference type="EMBL" id="MDJ1129310.1"/>
    </source>
</evidence>
<reference evidence="2" key="1">
    <citation type="submission" date="2023-05" db="EMBL/GenBank/DDBJ databases">
        <title>[olsenella] sp. nov., isolated from a pig farm feces dump.</title>
        <authorList>
            <person name="Chang Y.-H."/>
        </authorList>
    </citation>
    <scope>NUCLEOTIDE SEQUENCE</scope>
    <source>
        <strain evidence="2">YH-ols2217</strain>
    </source>
</reference>
<feature type="transmembrane region" description="Helical" evidence="1">
    <location>
        <begin position="58"/>
        <end position="81"/>
    </location>
</feature>
<name>A0ABT6ZJT6_9ACTN</name>
<accession>A0ABT6ZJT6</accession>
<dbReference type="Proteomes" id="UP001431693">
    <property type="component" value="Unassembled WGS sequence"/>
</dbReference>
<organism evidence="2 3">
    <name type="scientific">Kribbibacterium absianum</name>
    <dbReference type="NCBI Taxonomy" id="3044210"/>
    <lineage>
        <taxon>Bacteria</taxon>
        <taxon>Bacillati</taxon>
        <taxon>Actinomycetota</taxon>
        <taxon>Coriobacteriia</taxon>
        <taxon>Coriobacteriales</taxon>
        <taxon>Kribbibacteriaceae</taxon>
        <taxon>Kribbibacterium</taxon>
    </lineage>
</organism>
<evidence type="ECO:0000256" key="1">
    <source>
        <dbReference type="SAM" id="Phobius"/>
    </source>
</evidence>
<keyword evidence="1" id="KW-1133">Transmembrane helix</keyword>
<evidence type="ECO:0000313" key="3">
    <source>
        <dbReference type="Proteomes" id="UP001431693"/>
    </source>
</evidence>
<keyword evidence="1" id="KW-0472">Membrane</keyword>
<feature type="transmembrane region" description="Helical" evidence="1">
    <location>
        <begin position="121"/>
        <end position="143"/>
    </location>
</feature>
<keyword evidence="3" id="KW-1185">Reference proteome</keyword>
<feature type="transmembrane region" description="Helical" evidence="1">
    <location>
        <begin position="87"/>
        <end position="109"/>
    </location>
</feature>
<keyword evidence="1" id="KW-0812">Transmembrane</keyword>
<sequence>MSGRQPAPGTLKTRRAEAREAAAIERQRAATREAQIHARAVDAATRWLGETDYDIPRFGFMSAAVIVFAFVVALFAVPSLVQAVTPAWKPGAAVVGSALVAFTFAFMQWFWERKEGATKGFWLCLVGLTAALLPVFFIVYYAAM</sequence>
<proteinExistence type="predicted"/>
<gene>
    <name evidence="2" type="ORF">QJ043_04350</name>
</gene>
<protein>
    <submittedName>
        <fullName evidence="2">Uncharacterized protein</fullName>
    </submittedName>
</protein>
<dbReference type="EMBL" id="JASJEX010000002">
    <property type="protein sequence ID" value="MDJ1129310.1"/>
    <property type="molecule type" value="Genomic_DNA"/>
</dbReference>
<comment type="caution">
    <text evidence="2">The sequence shown here is derived from an EMBL/GenBank/DDBJ whole genome shotgun (WGS) entry which is preliminary data.</text>
</comment>